<keyword evidence="1" id="KW-0812">Transmembrane</keyword>
<dbReference type="AlphaFoldDB" id="A0A6M8BEP2"/>
<reference evidence="2 3" key="1">
    <citation type="submission" date="2020-05" db="EMBL/GenBank/DDBJ databases">
        <title>Complete genome sequence of of a novel Thermoleptolyngbya strain isolated from hot springs of Ganzi, Sichuan China.</title>
        <authorList>
            <person name="Tang J."/>
            <person name="Daroch M."/>
            <person name="Li L."/>
            <person name="Waleron K."/>
            <person name="Waleron M."/>
            <person name="Waleron M."/>
        </authorList>
    </citation>
    <scope>NUCLEOTIDE SEQUENCE [LARGE SCALE GENOMIC DNA]</scope>
    <source>
        <strain evidence="2 3">PKUAC-SCTA183</strain>
    </source>
</reference>
<proteinExistence type="predicted"/>
<sequence>MLLLWMALAALVRFAYLSSKPPWTDEFSTLVFSLGHSFRTVPLDQVISSEDLLSPLRPEPEGTPQDVVRYLMSESTHPPVYFLLSHFWLKLFPALPQGIVSVWAGRSLSVVFAILTVPAIYGLGWLAGRSRLAANLSAILYAVSPYAVFLAQDARHYTLALLLITLSFCCLVVAVRKMQARQPIPLWLCAGWVAVNALGVAVHYFVMLSLLSEAIALLFFWRFQAPAHRHAHPSSSFLNPQLLAVAFLSLAACLVWLPELASSQTSPLTEWIFYDRSDLLMWLNPIFQFLAAWVVMVILLPLEADFLPLAAVAAVVMIAFLLWVVPLLVRSFKMLLADPQTRWAVVLLGGLVLGGIAVMTLITYGLGRDVTRGARYNFIYFPAALALLGAALATLWNRGGLADEATTPPPWTSRRWYAPRHQFPKTGKTAVLGILFLGFLSALSVAVNLGYEKYYRPEQLAAQMRQYTEAPILVATDHQTHVQTGEMMGLAREFLLAPDASPYTLPRFILAHGEKNSLTPAATLNQALSQVPRPFDLWLVNWHASENVNQPDCAAQEIRKIWINGYSYDLYRCR</sequence>
<feature type="transmembrane region" description="Helical" evidence="1">
    <location>
        <begin position="279"/>
        <end position="300"/>
    </location>
</feature>
<feature type="transmembrane region" description="Helical" evidence="1">
    <location>
        <begin position="103"/>
        <end position="125"/>
    </location>
</feature>
<feature type="transmembrane region" description="Helical" evidence="1">
    <location>
        <begin position="132"/>
        <end position="151"/>
    </location>
</feature>
<keyword evidence="1" id="KW-1133">Transmembrane helix</keyword>
<feature type="transmembrane region" description="Helical" evidence="1">
    <location>
        <begin position="157"/>
        <end position="175"/>
    </location>
</feature>
<dbReference type="GO" id="GO:0016740">
    <property type="term" value="F:transferase activity"/>
    <property type="evidence" value="ECO:0007669"/>
    <property type="project" value="UniProtKB-KW"/>
</dbReference>
<keyword evidence="1" id="KW-0472">Membrane</keyword>
<evidence type="ECO:0000256" key="1">
    <source>
        <dbReference type="SAM" id="Phobius"/>
    </source>
</evidence>
<keyword evidence="2" id="KW-0808">Transferase</keyword>
<name>A0A6M8BEP2_9CYAN</name>
<evidence type="ECO:0000313" key="3">
    <source>
        <dbReference type="Proteomes" id="UP000505210"/>
    </source>
</evidence>
<organism evidence="2 3">
    <name type="scientific">Thermoleptolyngbya sichuanensis A183</name>
    <dbReference type="NCBI Taxonomy" id="2737172"/>
    <lineage>
        <taxon>Bacteria</taxon>
        <taxon>Bacillati</taxon>
        <taxon>Cyanobacteriota</taxon>
        <taxon>Cyanophyceae</taxon>
        <taxon>Oculatellales</taxon>
        <taxon>Oculatellaceae</taxon>
        <taxon>Thermoleptolyngbya</taxon>
        <taxon>Thermoleptolyngbya sichuanensis</taxon>
    </lineage>
</organism>
<dbReference type="RefSeq" id="WP_172356970.1">
    <property type="nucleotide sequence ID" value="NZ_CP053661.1"/>
</dbReference>
<protein>
    <submittedName>
        <fullName evidence="2">Glycosyltransferase</fullName>
    </submittedName>
</protein>
<feature type="transmembrane region" description="Helical" evidence="1">
    <location>
        <begin position="378"/>
        <end position="396"/>
    </location>
</feature>
<dbReference type="Proteomes" id="UP000505210">
    <property type="component" value="Chromosome"/>
</dbReference>
<accession>A0A6M8BEP2</accession>
<feature type="transmembrane region" description="Helical" evidence="1">
    <location>
        <begin position="341"/>
        <end position="366"/>
    </location>
</feature>
<dbReference type="KEGG" id="theu:HPC62_15055"/>
<keyword evidence="3" id="KW-1185">Reference proteome</keyword>
<feature type="transmembrane region" description="Helical" evidence="1">
    <location>
        <begin position="306"/>
        <end position="329"/>
    </location>
</feature>
<feature type="transmembrane region" description="Helical" evidence="1">
    <location>
        <begin position="187"/>
        <end position="220"/>
    </location>
</feature>
<feature type="transmembrane region" description="Helical" evidence="1">
    <location>
        <begin position="430"/>
        <end position="451"/>
    </location>
</feature>
<evidence type="ECO:0000313" key="2">
    <source>
        <dbReference type="EMBL" id="QKD83337.1"/>
    </source>
</evidence>
<dbReference type="EMBL" id="CP053661">
    <property type="protein sequence ID" value="QKD83337.1"/>
    <property type="molecule type" value="Genomic_DNA"/>
</dbReference>
<gene>
    <name evidence="2" type="ORF">HPC62_15055</name>
</gene>
<feature type="transmembrane region" description="Helical" evidence="1">
    <location>
        <begin position="240"/>
        <end position="258"/>
    </location>
</feature>